<gene>
    <name evidence="3" type="ORF">H5P28_09115</name>
</gene>
<keyword evidence="2" id="KW-1133">Transmembrane helix</keyword>
<dbReference type="RefSeq" id="WP_185675399.1">
    <property type="nucleotide sequence ID" value="NZ_JACHVB010000021.1"/>
</dbReference>
<dbReference type="NCBIfam" id="TIGR02532">
    <property type="entry name" value="IV_pilin_GFxxxE"/>
    <property type="match status" value="1"/>
</dbReference>
<dbReference type="PRINTS" id="PR00813">
    <property type="entry name" value="BCTERIALGSPG"/>
</dbReference>
<evidence type="ECO:0000256" key="1">
    <source>
        <dbReference type="ARBA" id="ARBA00022481"/>
    </source>
</evidence>
<dbReference type="GO" id="GO:0015627">
    <property type="term" value="C:type II protein secretion system complex"/>
    <property type="evidence" value="ECO:0007669"/>
    <property type="project" value="InterPro"/>
</dbReference>
<evidence type="ECO:0000313" key="4">
    <source>
        <dbReference type="Proteomes" id="UP000546464"/>
    </source>
</evidence>
<dbReference type="InterPro" id="IPR012902">
    <property type="entry name" value="N_methyl_site"/>
</dbReference>
<organism evidence="3 4">
    <name type="scientific">Ruficoccus amylovorans</name>
    <dbReference type="NCBI Taxonomy" id="1804625"/>
    <lineage>
        <taxon>Bacteria</taxon>
        <taxon>Pseudomonadati</taxon>
        <taxon>Verrucomicrobiota</taxon>
        <taxon>Opitutia</taxon>
        <taxon>Puniceicoccales</taxon>
        <taxon>Cerasicoccaceae</taxon>
        <taxon>Ruficoccus</taxon>
    </lineage>
</organism>
<accession>A0A842HD21</accession>
<keyword evidence="2" id="KW-0812">Transmembrane</keyword>
<dbReference type="GO" id="GO:0015628">
    <property type="term" value="P:protein secretion by the type II secretion system"/>
    <property type="evidence" value="ECO:0007669"/>
    <property type="project" value="InterPro"/>
</dbReference>
<dbReference type="Gene3D" id="3.30.700.10">
    <property type="entry name" value="Glycoprotein, Type 4 Pilin"/>
    <property type="match status" value="1"/>
</dbReference>
<dbReference type="Pfam" id="PF07963">
    <property type="entry name" value="N_methyl"/>
    <property type="match status" value="1"/>
</dbReference>
<dbReference type="InterPro" id="IPR045584">
    <property type="entry name" value="Pilin-like"/>
</dbReference>
<dbReference type="PANTHER" id="PTHR30093:SF2">
    <property type="entry name" value="TYPE II SECRETION SYSTEM PROTEIN H"/>
    <property type="match status" value="1"/>
</dbReference>
<dbReference type="Proteomes" id="UP000546464">
    <property type="component" value="Unassembled WGS sequence"/>
</dbReference>
<dbReference type="AlphaFoldDB" id="A0A842HD21"/>
<dbReference type="InterPro" id="IPR000983">
    <property type="entry name" value="Bac_GSPG_pilin"/>
</dbReference>
<proteinExistence type="predicted"/>
<keyword evidence="2" id="KW-0472">Membrane</keyword>
<name>A0A842HD21_9BACT</name>
<dbReference type="PROSITE" id="PS00409">
    <property type="entry name" value="PROKAR_NTER_METHYL"/>
    <property type="match status" value="1"/>
</dbReference>
<evidence type="ECO:0000256" key="2">
    <source>
        <dbReference type="SAM" id="Phobius"/>
    </source>
</evidence>
<keyword evidence="1" id="KW-0488">Methylation</keyword>
<evidence type="ECO:0000313" key="3">
    <source>
        <dbReference type="EMBL" id="MBC2594415.1"/>
    </source>
</evidence>
<sequence length="233" mass="25077">MDSESKFSHRRGFSLIELLAIIAIIGVLSSVIIAVVHSTVSTAHSVECTSNLRQIGNAVSLYTADNGGYLPTWRTWTNGKGSWIWDNYAGTMNGDGTANGGILSGFAGYYSPGGSLTRTQFDTPGARHIFNCPANESTTSSKGYAANMKVMRDVSPGQPGIGGLPVVDIVYPGRVMMIADNALSNVRWFSTNSWEENIGFTRHKTGANVLFADLSVGSMKLEDVKEENLDPME</sequence>
<feature type="transmembrane region" description="Helical" evidence="2">
    <location>
        <begin position="12"/>
        <end position="36"/>
    </location>
</feature>
<dbReference type="EMBL" id="JACHVB010000021">
    <property type="protein sequence ID" value="MBC2594415.1"/>
    <property type="molecule type" value="Genomic_DNA"/>
</dbReference>
<reference evidence="3 4" key="1">
    <citation type="submission" date="2020-07" db="EMBL/GenBank/DDBJ databases">
        <authorList>
            <person name="Feng X."/>
        </authorList>
    </citation>
    <scope>NUCLEOTIDE SEQUENCE [LARGE SCALE GENOMIC DNA]</scope>
    <source>
        <strain evidence="3 4">JCM31066</strain>
    </source>
</reference>
<keyword evidence="4" id="KW-1185">Reference proteome</keyword>
<protein>
    <submittedName>
        <fullName evidence="3">Prepilin-type N-terminal cleavage/methylation domain-containing protein</fullName>
    </submittedName>
</protein>
<dbReference type="SUPFAM" id="SSF54523">
    <property type="entry name" value="Pili subunits"/>
    <property type="match status" value="1"/>
</dbReference>
<comment type="caution">
    <text evidence="3">The sequence shown here is derived from an EMBL/GenBank/DDBJ whole genome shotgun (WGS) entry which is preliminary data.</text>
</comment>
<dbReference type="PANTHER" id="PTHR30093">
    <property type="entry name" value="GENERAL SECRETION PATHWAY PROTEIN G"/>
    <property type="match status" value="1"/>
</dbReference>